<dbReference type="Proteomes" id="UP000278437">
    <property type="component" value="Chromosome"/>
</dbReference>
<name>A0ABN5TRF3_9GAMM</name>
<keyword evidence="2" id="KW-1185">Reference proteome</keyword>
<reference evidence="2" key="1">
    <citation type="submission" date="2017-03" db="EMBL/GenBank/DDBJ databases">
        <title>Full genome sequence of a non-lethal Shewanella isolate that potentiates virulence of Vibio parahaemolyticus causing acute hepatopancreatic necrosis disease (AHPND) in shrimp.</title>
        <authorList>
            <person name="Prachumwat A."/>
            <person name="Sritunyalucksana K."/>
        </authorList>
    </citation>
    <scope>NUCLEOTIDE SEQUENCE [LARGE SCALE GENOMIC DNA]</scope>
    <source>
        <strain evidence="2">TH2012</strain>
    </source>
</reference>
<protein>
    <submittedName>
        <fullName evidence="1">Uncharacterized protein</fullName>
    </submittedName>
</protein>
<evidence type="ECO:0000313" key="1">
    <source>
        <dbReference type="EMBL" id="AZQ09691.1"/>
    </source>
</evidence>
<organism evidence="1 2">
    <name type="scientific">Shewanella khirikhana</name>
    <dbReference type="NCBI Taxonomy" id="1965282"/>
    <lineage>
        <taxon>Bacteria</taxon>
        <taxon>Pseudomonadati</taxon>
        <taxon>Pseudomonadota</taxon>
        <taxon>Gammaproteobacteria</taxon>
        <taxon>Alteromonadales</taxon>
        <taxon>Shewanellaceae</taxon>
        <taxon>Shewanella</taxon>
    </lineage>
</organism>
<proteinExistence type="predicted"/>
<gene>
    <name evidence="1" type="ORF">STH12_00544</name>
</gene>
<accession>A0ABN5TRF3</accession>
<evidence type="ECO:0000313" key="2">
    <source>
        <dbReference type="Proteomes" id="UP000278437"/>
    </source>
</evidence>
<sequence length="80" mass="9361">MVLEWIATDKGNQVLESLKAEGWRVKAQYSPFAFDKGIDYDSYELVRAGDTLKLEWDNWLEWRLSGSEPLLQSLKHRFAL</sequence>
<dbReference type="EMBL" id="CP020373">
    <property type="protein sequence ID" value="AZQ09691.1"/>
    <property type="molecule type" value="Genomic_DNA"/>
</dbReference>
<dbReference type="RefSeq" id="WP_126166136.1">
    <property type="nucleotide sequence ID" value="NZ_CP020373.1"/>
</dbReference>